<feature type="compositionally biased region" description="Pro residues" evidence="1">
    <location>
        <begin position="240"/>
        <end position="252"/>
    </location>
</feature>
<feature type="compositionally biased region" description="Basic and acidic residues" evidence="1">
    <location>
        <begin position="91"/>
        <end position="100"/>
    </location>
</feature>
<evidence type="ECO:0000313" key="3">
    <source>
        <dbReference type="Proteomes" id="UP000308549"/>
    </source>
</evidence>
<feature type="compositionally biased region" description="Low complexity" evidence="1">
    <location>
        <begin position="253"/>
        <end position="262"/>
    </location>
</feature>
<dbReference type="Proteomes" id="UP000308549">
    <property type="component" value="Unassembled WGS sequence"/>
</dbReference>
<feature type="compositionally biased region" description="Polar residues" evidence="1">
    <location>
        <begin position="129"/>
        <end position="150"/>
    </location>
</feature>
<gene>
    <name evidence="2" type="ORF">B0A50_08214</name>
</gene>
<sequence length="271" mass="30326">MKTLRRKIRSPALEDPAASRDGEPNMPEESNDEREVLYPSDQQMRTPPSARCFDFNDDFSLSPPILPLSPVRLGPDDADEDDIASVNSRASTEDEPHSTRSETNSSLPLLEGEHGHHDAENLTEDVRRVQSQPAELTTPQLLPAEQTQRALPSVDVQPPSATDPARYIRHDEDEQFRSAAAESMRTARDEEQRRQKREKQGRHDNAQYDKIQRQTTQSARGSNQKSALQRSPSPENVTPFLPPHPVPPPTPPQQYGSQQYGSASDDLATHT</sequence>
<feature type="region of interest" description="Disordered" evidence="1">
    <location>
        <begin position="1"/>
        <end position="271"/>
    </location>
</feature>
<accession>A0A4U0TK53</accession>
<evidence type="ECO:0000313" key="2">
    <source>
        <dbReference type="EMBL" id="TKA22157.1"/>
    </source>
</evidence>
<dbReference type="AlphaFoldDB" id="A0A4U0TK53"/>
<comment type="caution">
    <text evidence="2">The sequence shown here is derived from an EMBL/GenBank/DDBJ whole genome shotgun (WGS) entry which is preliminary data.</text>
</comment>
<feature type="compositionally biased region" description="Basic and acidic residues" evidence="1">
    <location>
        <begin position="201"/>
        <end position="212"/>
    </location>
</feature>
<organism evidence="2 3">
    <name type="scientific">Salinomyces thailandicus</name>
    <dbReference type="NCBI Taxonomy" id="706561"/>
    <lineage>
        <taxon>Eukaryota</taxon>
        <taxon>Fungi</taxon>
        <taxon>Dikarya</taxon>
        <taxon>Ascomycota</taxon>
        <taxon>Pezizomycotina</taxon>
        <taxon>Dothideomycetes</taxon>
        <taxon>Dothideomycetidae</taxon>
        <taxon>Mycosphaerellales</taxon>
        <taxon>Teratosphaeriaceae</taxon>
        <taxon>Salinomyces</taxon>
    </lineage>
</organism>
<protein>
    <submittedName>
        <fullName evidence="2">Uncharacterized protein</fullName>
    </submittedName>
</protein>
<evidence type="ECO:0000256" key="1">
    <source>
        <dbReference type="SAM" id="MobiDB-lite"/>
    </source>
</evidence>
<proteinExistence type="predicted"/>
<name>A0A4U0TK53_9PEZI</name>
<keyword evidence="3" id="KW-1185">Reference proteome</keyword>
<reference evidence="2 3" key="1">
    <citation type="submission" date="2017-03" db="EMBL/GenBank/DDBJ databases">
        <title>Genomes of endolithic fungi from Antarctica.</title>
        <authorList>
            <person name="Coleine C."/>
            <person name="Masonjones S."/>
            <person name="Stajich J.E."/>
        </authorList>
    </citation>
    <scope>NUCLEOTIDE SEQUENCE [LARGE SCALE GENOMIC DNA]</scope>
    <source>
        <strain evidence="2 3">CCFEE 6315</strain>
    </source>
</reference>
<feature type="compositionally biased region" description="Basic and acidic residues" evidence="1">
    <location>
        <begin position="166"/>
        <end position="176"/>
    </location>
</feature>
<feature type="compositionally biased region" description="Polar residues" evidence="1">
    <location>
        <begin position="213"/>
        <end position="236"/>
    </location>
</feature>
<feature type="compositionally biased region" description="Basic and acidic residues" evidence="1">
    <location>
        <begin position="111"/>
        <end position="128"/>
    </location>
</feature>
<dbReference type="EMBL" id="NAJL01000083">
    <property type="protein sequence ID" value="TKA22157.1"/>
    <property type="molecule type" value="Genomic_DNA"/>
</dbReference>